<evidence type="ECO:0000313" key="2">
    <source>
        <dbReference type="EMBL" id="QHS95953.1"/>
    </source>
</evidence>
<sequence length="213" mass="25483">MIILRFLYIIYNICWIYITYTILTSACTLKTQKRIKIENNSVKYIKYNYISNTDTVWNHGEVAWETGWEREKNELQTEPLFIVEYDYSSSAMELKNQNKCDETIKNQKIYVNASFFGFLKIFYEEFLRRDNFIIQFENIEDSIYHSLFLVLSLLLNISYKQSKKLEILALSNNSNSEMNDSSYLKQYMKIKKNTMSFFLVVFYIFIKNVGIAE</sequence>
<protein>
    <submittedName>
        <fullName evidence="2">Uncharacterized protein</fullName>
    </submittedName>
</protein>
<accession>A0A6C0BXG6</accession>
<organism evidence="2">
    <name type="scientific">viral metagenome</name>
    <dbReference type="NCBI Taxonomy" id="1070528"/>
    <lineage>
        <taxon>unclassified sequences</taxon>
        <taxon>metagenomes</taxon>
        <taxon>organismal metagenomes</taxon>
    </lineage>
</organism>
<name>A0A6C0BXG6_9ZZZZ</name>
<dbReference type="PROSITE" id="PS51257">
    <property type="entry name" value="PROKAR_LIPOPROTEIN"/>
    <property type="match status" value="1"/>
</dbReference>
<dbReference type="EMBL" id="MN739261">
    <property type="protein sequence ID" value="QHS95953.1"/>
    <property type="molecule type" value="Genomic_DNA"/>
</dbReference>
<evidence type="ECO:0000256" key="1">
    <source>
        <dbReference type="SAM" id="Phobius"/>
    </source>
</evidence>
<keyword evidence="1" id="KW-1133">Transmembrane helix</keyword>
<feature type="transmembrane region" description="Helical" evidence="1">
    <location>
        <begin position="194"/>
        <end position="212"/>
    </location>
</feature>
<dbReference type="AlphaFoldDB" id="A0A6C0BXG6"/>
<keyword evidence="1" id="KW-0812">Transmembrane</keyword>
<reference evidence="2" key="1">
    <citation type="journal article" date="2020" name="Nature">
        <title>Giant virus diversity and host interactions through global metagenomics.</title>
        <authorList>
            <person name="Schulz F."/>
            <person name="Roux S."/>
            <person name="Paez-Espino D."/>
            <person name="Jungbluth S."/>
            <person name="Walsh D.A."/>
            <person name="Denef V.J."/>
            <person name="McMahon K.D."/>
            <person name="Konstantinidis K.T."/>
            <person name="Eloe-Fadrosh E.A."/>
            <person name="Kyrpides N.C."/>
            <person name="Woyke T."/>
        </authorList>
    </citation>
    <scope>NUCLEOTIDE SEQUENCE</scope>
    <source>
        <strain evidence="2">GVMAG-M-3300019093-7</strain>
    </source>
</reference>
<proteinExistence type="predicted"/>
<keyword evidence="1" id="KW-0472">Membrane</keyword>
<feature type="transmembrane region" description="Helical" evidence="1">
    <location>
        <begin position="6"/>
        <end position="29"/>
    </location>
</feature>